<keyword evidence="4" id="KW-1185">Reference proteome</keyword>
<accession>A0ABU2BYA8</accession>
<comment type="caution">
    <text evidence="3">The sequence shown here is derived from an EMBL/GenBank/DDBJ whole genome shotgun (WGS) entry which is preliminary data.</text>
</comment>
<name>A0ABU2BYA8_9ACTN</name>
<protein>
    <submittedName>
        <fullName evidence="3">Phage terminase large subunit-like protein</fullName>
    </submittedName>
</protein>
<organism evidence="3 4">
    <name type="scientific">Nocardioides marmoribigeumensis</name>
    <dbReference type="NCBI Taxonomy" id="433649"/>
    <lineage>
        <taxon>Bacteria</taxon>
        <taxon>Bacillati</taxon>
        <taxon>Actinomycetota</taxon>
        <taxon>Actinomycetes</taxon>
        <taxon>Propionibacteriales</taxon>
        <taxon>Nocardioidaceae</taxon>
        <taxon>Nocardioides</taxon>
    </lineage>
</organism>
<reference evidence="3 4" key="1">
    <citation type="submission" date="2023-07" db="EMBL/GenBank/DDBJ databases">
        <title>Sequencing the genomes of 1000 actinobacteria strains.</title>
        <authorList>
            <person name="Klenk H.-P."/>
        </authorList>
    </citation>
    <scope>NUCLEOTIDE SEQUENCE [LARGE SCALE GENOMIC DNA]</scope>
    <source>
        <strain evidence="3 4">DSM 19426</strain>
    </source>
</reference>
<feature type="region of interest" description="Disordered" evidence="1">
    <location>
        <begin position="20"/>
        <end position="55"/>
    </location>
</feature>
<dbReference type="EMBL" id="JAVDYG010000001">
    <property type="protein sequence ID" value="MDR7363379.1"/>
    <property type="molecule type" value="Genomic_DNA"/>
</dbReference>
<keyword evidence="2" id="KW-0732">Signal</keyword>
<evidence type="ECO:0000313" key="3">
    <source>
        <dbReference type="EMBL" id="MDR7363379.1"/>
    </source>
</evidence>
<evidence type="ECO:0000313" key="4">
    <source>
        <dbReference type="Proteomes" id="UP001183648"/>
    </source>
</evidence>
<dbReference type="Proteomes" id="UP001183648">
    <property type="component" value="Unassembled WGS sequence"/>
</dbReference>
<dbReference type="RefSeq" id="WP_310303718.1">
    <property type="nucleotide sequence ID" value="NZ_BAAAPS010000003.1"/>
</dbReference>
<gene>
    <name evidence="3" type="ORF">J2S63_002932</name>
</gene>
<sequence>MGLVLALAGGLAAVLLSSPGATEAEDVRGKTSASGGPDLVATPSRTPSATPAPPPLRTCWDGSTIRSTARCPVPRGHEGLEVVSPTFAEAHRAGHCRPSPDDHTAGGYLCLVDGAELHFAWFSDIEKLDAHFAGIYPTCRHRGTVAICHGPEREALRYVDQRFLFEVTSLRSQRDVLLGVRLRPADELLEGDEVS</sequence>
<feature type="signal peptide" evidence="2">
    <location>
        <begin position="1"/>
        <end position="23"/>
    </location>
</feature>
<evidence type="ECO:0000256" key="2">
    <source>
        <dbReference type="SAM" id="SignalP"/>
    </source>
</evidence>
<feature type="chain" id="PRO_5046281544" evidence="2">
    <location>
        <begin position="24"/>
        <end position="195"/>
    </location>
</feature>
<evidence type="ECO:0000256" key="1">
    <source>
        <dbReference type="SAM" id="MobiDB-lite"/>
    </source>
</evidence>
<proteinExistence type="predicted"/>